<protein>
    <submittedName>
        <fullName evidence="2">Symplekin</fullName>
    </submittedName>
</protein>
<organism evidence="2 3">
    <name type="scientific">Caerostris extrusa</name>
    <name type="common">Bark spider</name>
    <name type="synonym">Caerostris bankana</name>
    <dbReference type="NCBI Taxonomy" id="172846"/>
    <lineage>
        <taxon>Eukaryota</taxon>
        <taxon>Metazoa</taxon>
        <taxon>Ecdysozoa</taxon>
        <taxon>Arthropoda</taxon>
        <taxon>Chelicerata</taxon>
        <taxon>Arachnida</taxon>
        <taxon>Araneae</taxon>
        <taxon>Araneomorphae</taxon>
        <taxon>Entelegynae</taxon>
        <taxon>Araneoidea</taxon>
        <taxon>Araneidae</taxon>
        <taxon>Caerostris</taxon>
    </lineage>
</organism>
<dbReference type="PANTHER" id="PTHR15245">
    <property type="entry name" value="SYMPLEKIN-RELATED"/>
    <property type="match status" value="1"/>
</dbReference>
<evidence type="ECO:0000313" key="2">
    <source>
        <dbReference type="EMBL" id="GIY94620.1"/>
    </source>
</evidence>
<dbReference type="AlphaFoldDB" id="A0AAV4XL16"/>
<evidence type="ECO:0000256" key="1">
    <source>
        <dbReference type="SAM" id="MobiDB-lite"/>
    </source>
</evidence>
<proteinExistence type="predicted"/>
<dbReference type="EMBL" id="BPLR01017807">
    <property type="protein sequence ID" value="GIY94620.1"/>
    <property type="molecule type" value="Genomic_DNA"/>
</dbReference>
<gene>
    <name evidence="2" type="primary">SYMPK_1</name>
    <name evidence="2" type="ORF">CEXT_441271</name>
</gene>
<sequence>MLTDLGATNQQISKCFPTIEAYKKRPIIVDSEDLSLVSMLSLPEIMPTHFQSTYTPIANAGTEPQDDEEDKPIRTIVGQTVESKPKKQPLVLIPSGGPPTKSNKFSKKVDFSSKVKPLTSEEADRMSRAAFNRIINSENIMSKTGALPMRAKLLTTLATEFRGDFATDLRNHILENPKNRIDLAFTWIYQEYSACRGFLSSIEKPIEFYEETIDKLLKGILENEELKDTLYNRFLH</sequence>
<dbReference type="Proteomes" id="UP001054945">
    <property type="component" value="Unassembled WGS sequence"/>
</dbReference>
<evidence type="ECO:0000313" key="3">
    <source>
        <dbReference type="Proteomes" id="UP001054945"/>
    </source>
</evidence>
<dbReference type="InterPro" id="IPR021850">
    <property type="entry name" value="Symplekin/Pta1"/>
</dbReference>
<accession>A0AAV4XL16</accession>
<dbReference type="PANTHER" id="PTHR15245:SF20">
    <property type="entry name" value="SYMPLEKIN"/>
    <property type="match status" value="1"/>
</dbReference>
<keyword evidence="3" id="KW-1185">Reference proteome</keyword>
<reference evidence="2 3" key="1">
    <citation type="submission" date="2021-06" db="EMBL/GenBank/DDBJ databases">
        <title>Caerostris extrusa draft genome.</title>
        <authorList>
            <person name="Kono N."/>
            <person name="Arakawa K."/>
        </authorList>
    </citation>
    <scope>NUCLEOTIDE SEQUENCE [LARGE SCALE GENOMIC DNA]</scope>
</reference>
<feature type="region of interest" description="Disordered" evidence="1">
    <location>
        <begin position="87"/>
        <end position="106"/>
    </location>
</feature>
<name>A0AAV4XL16_CAEEX</name>
<dbReference type="GO" id="GO:0005847">
    <property type="term" value="C:mRNA cleavage and polyadenylation specificity factor complex"/>
    <property type="evidence" value="ECO:0007669"/>
    <property type="project" value="TreeGrafter"/>
</dbReference>
<comment type="caution">
    <text evidence="2">The sequence shown here is derived from an EMBL/GenBank/DDBJ whole genome shotgun (WGS) entry which is preliminary data.</text>
</comment>